<dbReference type="InterPro" id="IPR039307">
    <property type="entry name" value="LORELEI-like"/>
</dbReference>
<organism evidence="2 3">
    <name type="scientific">Ensete ventricosum</name>
    <name type="common">Abyssinian banana</name>
    <name type="synonym">Musa ensete</name>
    <dbReference type="NCBI Taxonomy" id="4639"/>
    <lineage>
        <taxon>Eukaryota</taxon>
        <taxon>Viridiplantae</taxon>
        <taxon>Streptophyta</taxon>
        <taxon>Embryophyta</taxon>
        <taxon>Tracheophyta</taxon>
        <taxon>Spermatophyta</taxon>
        <taxon>Magnoliopsida</taxon>
        <taxon>Liliopsida</taxon>
        <taxon>Zingiberales</taxon>
        <taxon>Musaceae</taxon>
        <taxon>Ensete</taxon>
    </lineage>
</organism>
<feature type="signal peptide" evidence="1">
    <location>
        <begin position="1"/>
        <end position="23"/>
    </location>
</feature>
<sequence>MESSRNVWLLAAVLMYLAGLAAGSTFLSDTVLELHGSAGRSLLQAKTSCPIDFEGMNYTIITGKCKATSTSMESTHLGSLPVNAVKARKGWLVLPLPRRSRRVAIQVQTLQLSHFFFLFRCYCGMVLTFLHT</sequence>
<comment type="caution">
    <text evidence="2">The sequence shown here is derived from an EMBL/GenBank/DDBJ whole genome shotgun (WGS) entry which is preliminary data.</text>
</comment>
<evidence type="ECO:0000313" key="2">
    <source>
        <dbReference type="EMBL" id="KAJ8472136.1"/>
    </source>
</evidence>
<keyword evidence="1" id="KW-0732">Signal</keyword>
<keyword evidence="3" id="KW-1185">Reference proteome</keyword>
<feature type="chain" id="PRO_5043854894" evidence="1">
    <location>
        <begin position="24"/>
        <end position="132"/>
    </location>
</feature>
<proteinExistence type="predicted"/>
<dbReference type="PANTHER" id="PTHR31533">
    <property type="entry name" value="GPI-ANCHORED PROTEIN LLG1-RELATED-RELATED"/>
    <property type="match status" value="1"/>
</dbReference>
<evidence type="ECO:0000313" key="3">
    <source>
        <dbReference type="Proteomes" id="UP001222027"/>
    </source>
</evidence>
<name>A0AAV8PAT5_ENSVE</name>
<evidence type="ECO:0000256" key="1">
    <source>
        <dbReference type="SAM" id="SignalP"/>
    </source>
</evidence>
<dbReference type="PANTHER" id="PTHR31533:SF2">
    <property type="entry name" value="GPI-ANCHORED PROTEIN LLG1"/>
    <property type="match status" value="1"/>
</dbReference>
<dbReference type="Proteomes" id="UP001222027">
    <property type="component" value="Unassembled WGS sequence"/>
</dbReference>
<accession>A0AAV8PAT5</accession>
<protein>
    <submittedName>
        <fullName evidence="2">Uncharacterized protein</fullName>
    </submittedName>
</protein>
<dbReference type="AlphaFoldDB" id="A0AAV8PAT5"/>
<gene>
    <name evidence="2" type="ORF">OPV22_026479</name>
</gene>
<dbReference type="EMBL" id="JAQQAF010000007">
    <property type="protein sequence ID" value="KAJ8472136.1"/>
    <property type="molecule type" value="Genomic_DNA"/>
</dbReference>
<reference evidence="2 3" key="1">
    <citation type="submission" date="2022-12" db="EMBL/GenBank/DDBJ databases">
        <title>Chromosome-scale assembly of the Ensete ventricosum genome.</title>
        <authorList>
            <person name="Dussert Y."/>
            <person name="Stocks J."/>
            <person name="Wendawek A."/>
            <person name="Woldeyes F."/>
            <person name="Nichols R.A."/>
            <person name="Borrell J.S."/>
        </authorList>
    </citation>
    <scope>NUCLEOTIDE SEQUENCE [LARGE SCALE GENOMIC DNA]</scope>
    <source>
        <strain evidence="3">cv. Maze</strain>
        <tissue evidence="2">Seeds</tissue>
    </source>
</reference>